<evidence type="ECO:0000313" key="17">
    <source>
        <dbReference type="Proteomes" id="UP000184206"/>
    </source>
</evidence>
<feature type="domain" description="GHMP kinase C-terminal" evidence="15">
    <location>
        <begin position="207"/>
        <end position="273"/>
    </location>
</feature>
<sequence>MKEINLKIPATSANLGLGFDSIGVAVTKFLKIKAYPSAEFKIEFLNPELKILPAGEDNLVISTAKSIALKYNKEMPPVTVEMDSEIPLAHGLGSSSSAIVAGIELAAHFCELNLSDHDKIMLGCDIEGHPDNIGPCITGGVFVGYYNHGELYYHVLDDVDFSLVVSVPNYMINTNEARRALPDSYDRQTAVNQNAINNVMLFSLFNKEYVDMGKLMMKDQFHEIYRKPLIKEFDDIKESALKNDAYATVISGAGPSVMTLCHPNDLQGILEDLEKIDNVEHEELEIYKK</sequence>
<organism evidence="16 17">
    <name type="scientific">Lacicoccus alkaliphilus DSM 16010</name>
    <dbReference type="NCBI Taxonomy" id="1123231"/>
    <lineage>
        <taxon>Bacteria</taxon>
        <taxon>Bacillati</taxon>
        <taxon>Bacillota</taxon>
        <taxon>Bacilli</taxon>
        <taxon>Bacillales</taxon>
        <taxon>Salinicoccaceae</taxon>
        <taxon>Lacicoccus</taxon>
    </lineage>
</organism>
<keyword evidence="5 13" id="KW-0028">Amino-acid biosynthesis</keyword>
<keyword evidence="7 13" id="KW-0791">Threonine biosynthesis</keyword>
<dbReference type="EMBL" id="FRCF01000002">
    <property type="protein sequence ID" value="SHL57298.1"/>
    <property type="molecule type" value="Genomic_DNA"/>
</dbReference>
<dbReference type="EC" id="2.7.1.39" evidence="3 13"/>
<dbReference type="OrthoDB" id="9769912at2"/>
<keyword evidence="6 13" id="KW-0808">Transferase</keyword>
<evidence type="ECO:0000259" key="15">
    <source>
        <dbReference type="Pfam" id="PF08544"/>
    </source>
</evidence>
<dbReference type="HAMAP" id="MF_00384">
    <property type="entry name" value="Homoser_kinase"/>
    <property type="match status" value="1"/>
</dbReference>
<dbReference type="InterPro" id="IPR036554">
    <property type="entry name" value="GHMP_kinase_C_sf"/>
</dbReference>
<evidence type="ECO:0000256" key="1">
    <source>
        <dbReference type="ARBA" id="ARBA00005015"/>
    </source>
</evidence>
<dbReference type="InterPro" id="IPR020568">
    <property type="entry name" value="Ribosomal_Su5_D2-typ_SF"/>
</dbReference>
<dbReference type="PANTHER" id="PTHR20861">
    <property type="entry name" value="HOMOSERINE/4-DIPHOSPHOCYTIDYL-2-C-METHYL-D-ERYTHRITOL KINASE"/>
    <property type="match status" value="1"/>
</dbReference>
<keyword evidence="13" id="KW-0963">Cytoplasm</keyword>
<dbReference type="PIRSF" id="PIRSF000676">
    <property type="entry name" value="Homoser_kin"/>
    <property type="match status" value="1"/>
</dbReference>
<dbReference type="Proteomes" id="UP000184206">
    <property type="component" value="Unassembled WGS sequence"/>
</dbReference>
<evidence type="ECO:0000256" key="13">
    <source>
        <dbReference type="HAMAP-Rule" id="MF_00384"/>
    </source>
</evidence>
<evidence type="ECO:0000259" key="14">
    <source>
        <dbReference type="Pfam" id="PF00288"/>
    </source>
</evidence>
<dbReference type="Gene3D" id="3.30.230.10">
    <property type="match status" value="1"/>
</dbReference>
<dbReference type="NCBIfam" id="TIGR00191">
    <property type="entry name" value="thrB"/>
    <property type="match status" value="1"/>
</dbReference>
<dbReference type="PRINTS" id="PR00958">
    <property type="entry name" value="HOMSERKINASE"/>
</dbReference>
<dbReference type="InterPro" id="IPR000870">
    <property type="entry name" value="Homoserine_kinase"/>
</dbReference>
<dbReference type="InterPro" id="IPR006204">
    <property type="entry name" value="GHMP_kinase_N_dom"/>
</dbReference>
<dbReference type="InterPro" id="IPR006203">
    <property type="entry name" value="GHMP_knse_ATP-bd_CS"/>
</dbReference>
<dbReference type="InterPro" id="IPR014721">
    <property type="entry name" value="Ribsml_uS5_D2-typ_fold_subgr"/>
</dbReference>
<dbReference type="UniPathway" id="UPA00050">
    <property type="reaction ID" value="UER00064"/>
</dbReference>
<dbReference type="AlphaFoldDB" id="A0A1M7BQG6"/>
<name>A0A1M7BQG6_9BACL</name>
<comment type="catalytic activity">
    <reaction evidence="11 13">
        <text>L-homoserine + ATP = O-phospho-L-homoserine + ADP + H(+)</text>
        <dbReference type="Rhea" id="RHEA:13985"/>
        <dbReference type="ChEBI" id="CHEBI:15378"/>
        <dbReference type="ChEBI" id="CHEBI:30616"/>
        <dbReference type="ChEBI" id="CHEBI:57476"/>
        <dbReference type="ChEBI" id="CHEBI:57590"/>
        <dbReference type="ChEBI" id="CHEBI:456216"/>
        <dbReference type="EC" id="2.7.1.39"/>
    </reaction>
</comment>
<dbReference type="Pfam" id="PF08544">
    <property type="entry name" value="GHMP_kinases_C"/>
    <property type="match status" value="1"/>
</dbReference>
<dbReference type="STRING" id="1123231.SAMN02745189_00548"/>
<dbReference type="Gene3D" id="3.30.70.890">
    <property type="entry name" value="GHMP kinase, C-terminal domain"/>
    <property type="match status" value="1"/>
</dbReference>
<evidence type="ECO:0000256" key="2">
    <source>
        <dbReference type="ARBA" id="ARBA00007370"/>
    </source>
</evidence>
<protein>
    <recommendedName>
        <fullName evidence="4 13">Homoserine kinase</fullName>
        <shortName evidence="13">HK</shortName>
        <shortName evidence="13">HSK</shortName>
        <ecNumber evidence="3 13">2.7.1.39</ecNumber>
    </recommendedName>
</protein>
<dbReference type="PANTHER" id="PTHR20861:SF1">
    <property type="entry name" value="HOMOSERINE KINASE"/>
    <property type="match status" value="1"/>
</dbReference>
<gene>
    <name evidence="13" type="primary">thrB</name>
    <name evidence="16" type="ORF">SAMN02745189_00548</name>
</gene>
<evidence type="ECO:0000256" key="11">
    <source>
        <dbReference type="ARBA" id="ARBA00049375"/>
    </source>
</evidence>
<dbReference type="InterPro" id="IPR013750">
    <property type="entry name" value="GHMP_kinase_C_dom"/>
</dbReference>
<evidence type="ECO:0000256" key="3">
    <source>
        <dbReference type="ARBA" id="ARBA00012078"/>
    </source>
</evidence>
<dbReference type="GO" id="GO:0004413">
    <property type="term" value="F:homoserine kinase activity"/>
    <property type="evidence" value="ECO:0007669"/>
    <property type="project" value="UniProtKB-UniRule"/>
</dbReference>
<keyword evidence="17" id="KW-1185">Reference proteome</keyword>
<evidence type="ECO:0000256" key="6">
    <source>
        <dbReference type="ARBA" id="ARBA00022679"/>
    </source>
</evidence>
<dbReference type="PROSITE" id="PS00627">
    <property type="entry name" value="GHMP_KINASES_ATP"/>
    <property type="match status" value="1"/>
</dbReference>
<accession>A0A1M7BQG6</accession>
<evidence type="ECO:0000256" key="10">
    <source>
        <dbReference type="ARBA" id="ARBA00022840"/>
    </source>
</evidence>
<evidence type="ECO:0000256" key="7">
    <source>
        <dbReference type="ARBA" id="ARBA00022697"/>
    </source>
</evidence>
<comment type="pathway">
    <text evidence="1 13">Amino-acid biosynthesis; L-threonine biosynthesis; L-threonine from L-aspartate: step 4/5.</text>
</comment>
<evidence type="ECO:0000256" key="5">
    <source>
        <dbReference type="ARBA" id="ARBA00022605"/>
    </source>
</evidence>
<reference evidence="16 17" key="1">
    <citation type="submission" date="2016-11" db="EMBL/GenBank/DDBJ databases">
        <authorList>
            <person name="Jaros S."/>
            <person name="Januszkiewicz K."/>
            <person name="Wedrychowicz H."/>
        </authorList>
    </citation>
    <scope>NUCLEOTIDE SEQUENCE [LARGE SCALE GENOMIC DNA]</scope>
    <source>
        <strain evidence="16 17">DSM 16010</strain>
    </source>
</reference>
<dbReference type="GO" id="GO:0005524">
    <property type="term" value="F:ATP binding"/>
    <property type="evidence" value="ECO:0007669"/>
    <property type="project" value="UniProtKB-UniRule"/>
</dbReference>
<evidence type="ECO:0000256" key="4">
    <source>
        <dbReference type="ARBA" id="ARBA00017858"/>
    </source>
</evidence>
<evidence type="ECO:0000256" key="8">
    <source>
        <dbReference type="ARBA" id="ARBA00022741"/>
    </source>
</evidence>
<dbReference type="RefSeq" id="WP_072708040.1">
    <property type="nucleotide sequence ID" value="NZ_FRCF01000002.1"/>
</dbReference>
<dbReference type="GO" id="GO:0009088">
    <property type="term" value="P:threonine biosynthetic process"/>
    <property type="evidence" value="ECO:0007669"/>
    <property type="project" value="UniProtKB-UniRule"/>
</dbReference>
<comment type="subcellular location">
    <subcellularLocation>
        <location evidence="13">Cytoplasm</location>
    </subcellularLocation>
</comment>
<keyword evidence="9 13" id="KW-0418">Kinase</keyword>
<feature type="binding site" evidence="13">
    <location>
        <begin position="87"/>
        <end position="97"/>
    </location>
    <ligand>
        <name>ATP</name>
        <dbReference type="ChEBI" id="CHEBI:30616"/>
    </ligand>
</feature>
<proteinExistence type="inferred from homology"/>
<keyword evidence="8 13" id="KW-0547">Nucleotide-binding</keyword>
<comment type="similarity">
    <text evidence="2 13">Belongs to the GHMP kinase family. Homoserine kinase subfamily.</text>
</comment>
<dbReference type="SUPFAM" id="SSF55060">
    <property type="entry name" value="GHMP Kinase, C-terminal domain"/>
    <property type="match status" value="1"/>
</dbReference>
<evidence type="ECO:0000256" key="12">
    <source>
        <dbReference type="ARBA" id="ARBA00049954"/>
    </source>
</evidence>
<evidence type="ECO:0000313" key="16">
    <source>
        <dbReference type="EMBL" id="SHL57298.1"/>
    </source>
</evidence>
<feature type="domain" description="GHMP kinase N-terminal" evidence="14">
    <location>
        <begin position="58"/>
        <end position="140"/>
    </location>
</feature>
<dbReference type="SUPFAM" id="SSF54211">
    <property type="entry name" value="Ribosomal protein S5 domain 2-like"/>
    <property type="match status" value="1"/>
</dbReference>
<comment type="function">
    <text evidence="12 13">Catalyzes the ATP-dependent phosphorylation of L-homoserine to L-homoserine phosphate.</text>
</comment>
<dbReference type="GO" id="GO:0005737">
    <property type="term" value="C:cytoplasm"/>
    <property type="evidence" value="ECO:0007669"/>
    <property type="project" value="UniProtKB-SubCell"/>
</dbReference>
<evidence type="ECO:0000256" key="9">
    <source>
        <dbReference type="ARBA" id="ARBA00022777"/>
    </source>
</evidence>
<dbReference type="Pfam" id="PF00288">
    <property type="entry name" value="GHMP_kinases_N"/>
    <property type="match status" value="1"/>
</dbReference>
<keyword evidence="10 13" id="KW-0067">ATP-binding</keyword>